<protein>
    <submittedName>
        <fullName evidence="2">Helix-turn-helix transcriptional regulator</fullName>
    </submittedName>
</protein>
<dbReference type="PANTHER" id="PTHR37301:SF1">
    <property type="entry name" value="DNA-BINDING PROTEIN"/>
    <property type="match status" value="1"/>
</dbReference>
<dbReference type="PANTHER" id="PTHR37301">
    <property type="entry name" value="DNA-BINDING PROTEIN-RELATED"/>
    <property type="match status" value="1"/>
</dbReference>
<dbReference type="EMBL" id="JAMZFV010000011">
    <property type="protein sequence ID" value="MCP1110256.1"/>
    <property type="molecule type" value="Genomic_DNA"/>
</dbReference>
<dbReference type="InterPro" id="IPR001387">
    <property type="entry name" value="Cro/C1-type_HTH"/>
</dbReference>
<name>A0ABT1EIC8_9FIRM</name>
<proteinExistence type="predicted"/>
<comment type="caution">
    <text evidence="2">The sequence shown here is derived from an EMBL/GenBank/DDBJ whole genome shotgun (WGS) entry which is preliminary data.</text>
</comment>
<dbReference type="RefSeq" id="WP_262069137.1">
    <property type="nucleotide sequence ID" value="NZ_JAMXOC010000011.1"/>
</dbReference>
<dbReference type="Gene3D" id="1.10.260.40">
    <property type="entry name" value="lambda repressor-like DNA-binding domains"/>
    <property type="match status" value="1"/>
</dbReference>
<evidence type="ECO:0000313" key="3">
    <source>
        <dbReference type="Proteomes" id="UP001523565"/>
    </source>
</evidence>
<evidence type="ECO:0000313" key="2">
    <source>
        <dbReference type="EMBL" id="MCP1110256.1"/>
    </source>
</evidence>
<feature type="domain" description="HTH cro/C1-type" evidence="1">
    <location>
        <begin position="8"/>
        <end position="61"/>
    </location>
</feature>
<dbReference type="Pfam" id="PF13443">
    <property type="entry name" value="HTH_26"/>
    <property type="match status" value="1"/>
</dbReference>
<keyword evidence="3" id="KW-1185">Reference proteome</keyword>
<sequence length="80" mass="9238">MAISYNKLWKLLIDKKLKRIELQRGSGISGNVLSRLSKDECVSMESLEKICLFLDCDFGDIVEIIKNRDMQTMENDNARI</sequence>
<organism evidence="2 3">
    <name type="scientific">Ohessyouella blattaphilus</name>
    <dbReference type="NCBI Taxonomy" id="2949333"/>
    <lineage>
        <taxon>Bacteria</taxon>
        <taxon>Bacillati</taxon>
        <taxon>Bacillota</taxon>
        <taxon>Clostridia</taxon>
        <taxon>Lachnospirales</taxon>
        <taxon>Lachnospiraceae</taxon>
        <taxon>Ohessyouella</taxon>
    </lineage>
</organism>
<dbReference type="InterPro" id="IPR010982">
    <property type="entry name" value="Lambda_DNA-bd_dom_sf"/>
</dbReference>
<reference evidence="2 3" key="1">
    <citation type="journal article" date="2022" name="Genome Biol. Evol.">
        <title>Host diet, physiology and behaviors set the stage for Lachnospiraceae cladogenesis.</title>
        <authorList>
            <person name="Vera-Ponce De Leon A."/>
            <person name="Schneider M."/>
            <person name="Jahnes B.C."/>
            <person name="Sadowski V."/>
            <person name="Camuy-Velez L.A."/>
            <person name="Duan J."/>
            <person name="Sabree Z.L."/>
        </authorList>
    </citation>
    <scope>NUCLEOTIDE SEQUENCE [LARGE SCALE GENOMIC DNA]</scope>
    <source>
        <strain evidence="2 3">PAL227</strain>
    </source>
</reference>
<dbReference type="SUPFAM" id="SSF47413">
    <property type="entry name" value="lambda repressor-like DNA-binding domains"/>
    <property type="match status" value="1"/>
</dbReference>
<accession>A0ABT1EIC8</accession>
<dbReference type="Proteomes" id="UP001523565">
    <property type="component" value="Unassembled WGS sequence"/>
</dbReference>
<evidence type="ECO:0000259" key="1">
    <source>
        <dbReference type="PROSITE" id="PS50943"/>
    </source>
</evidence>
<gene>
    <name evidence="2" type="ORF">NK118_08330</name>
</gene>
<dbReference type="PROSITE" id="PS50943">
    <property type="entry name" value="HTH_CROC1"/>
    <property type="match status" value="1"/>
</dbReference>